<organism evidence="3 4">
    <name type="scientific">Actinomadura nitritigenes</name>
    <dbReference type="NCBI Taxonomy" id="134602"/>
    <lineage>
        <taxon>Bacteria</taxon>
        <taxon>Bacillati</taxon>
        <taxon>Actinomycetota</taxon>
        <taxon>Actinomycetes</taxon>
        <taxon>Streptosporangiales</taxon>
        <taxon>Thermomonosporaceae</taxon>
        <taxon>Actinomadura</taxon>
    </lineage>
</organism>
<dbReference type="Pfam" id="PF03780">
    <property type="entry name" value="Asp23"/>
    <property type="match status" value="1"/>
</dbReference>
<evidence type="ECO:0000313" key="3">
    <source>
        <dbReference type="EMBL" id="MBO2438672.1"/>
    </source>
</evidence>
<dbReference type="EMBL" id="JAGEOK010000008">
    <property type="protein sequence ID" value="MBO2438672.1"/>
    <property type="molecule type" value="Genomic_DNA"/>
</dbReference>
<comment type="caution">
    <text evidence="3">The sequence shown here is derived from an EMBL/GenBank/DDBJ whole genome shotgun (WGS) entry which is preliminary data.</text>
</comment>
<evidence type="ECO:0000313" key="4">
    <source>
        <dbReference type="Proteomes" id="UP000666915"/>
    </source>
</evidence>
<protein>
    <submittedName>
        <fullName evidence="3">Asp23/Gls24 family envelope stress response protein</fullName>
    </submittedName>
</protein>
<accession>A0ABS3QXF3</accession>
<name>A0ABS3QXF3_9ACTN</name>
<sequence length="134" mass="14103">MGERAEGEGRAQDEGGRTARPPGERGRTAISDRVVARIVAKAAEETAGSGGLDRSVLGVGLPGRRAARTDVRVHGQIVTAKVALSVAYPMPVRDVAQRVRDGVRARVEALTGLTVRQVDIDVAELERPGGRTVS</sequence>
<dbReference type="InterPro" id="IPR005531">
    <property type="entry name" value="Asp23"/>
</dbReference>
<dbReference type="PANTHER" id="PTHR34297:SF1">
    <property type="entry name" value="ASP23_GLS24 FAMILY ENVELOPE STRESS RESPONSE PROTEIN"/>
    <property type="match status" value="1"/>
</dbReference>
<dbReference type="Proteomes" id="UP000666915">
    <property type="component" value="Unassembled WGS sequence"/>
</dbReference>
<feature type="region of interest" description="Disordered" evidence="2">
    <location>
        <begin position="1"/>
        <end position="31"/>
    </location>
</feature>
<evidence type="ECO:0000256" key="1">
    <source>
        <dbReference type="ARBA" id="ARBA00005721"/>
    </source>
</evidence>
<feature type="compositionally biased region" description="Basic and acidic residues" evidence="2">
    <location>
        <begin position="1"/>
        <end position="27"/>
    </location>
</feature>
<reference evidence="3 4" key="1">
    <citation type="submission" date="2021-03" db="EMBL/GenBank/DDBJ databases">
        <authorList>
            <person name="Kanchanasin P."/>
            <person name="Saeng-In P."/>
            <person name="Phongsopitanun W."/>
            <person name="Yuki M."/>
            <person name="Kudo T."/>
            <person name="Ohkuma M."/>
            <person name="Tanasupawat S."/>
        </authorList>
    </citation>
    <scope>NUCLEOTIDE SEQUENCE [LARGE SCALE GENOMIC DNA]</scope>
    <source>
        <strain evidence="3 4">L46</strain>
    </source>
</reference>
<keyword evidence="4" id="KW-1185">Reference proteome</keyword>
<evidence type="ECO:0000256" key="2">
    <source>
        <dbReference type="SAM" id="MobiDB-lite"/>
    </source>
</evidence>
<dbReference type="PANTHER" id="PTHR34297">
    <property type="entry name" value="HYPOTHETICAL CYTOSOLIC PROTEIN-RELATED"/>
    <property type="match status" value="1"/>
</dbReference>
<comment type="similarity">
    <text evidence="1">Belongs to the asp23 family.</text>
</comment>
<proteinExistence type="inferred from homology"/>
<gene>
    <name evidence="3" type="ORF">J4557_14210</name>
</gene>